<organism evidence="11 12">
    <name type="scientific">Acromyrmex insinuator</name>
    <dbReference type="NCBI Taxonomy" id="230686"/>
    <lineage>
        <taxon>Eukaryota</taxon>
        <taxon>Metazoa</taxon>
        <taxon>Ecdysozoa</taxon>
        <taxon>Arthropoda</taxon>
        <taxon>Hexapoda</taxon>
        <taxon>Insecta</taxon>
        <taxon>Pterygota</taxon>
        <taxon>Neoptera</taxon>
        <taxon>Endopterygota</taxon>
        <taxon>Hymenoptera</taxon>
        <taxon>Apocrita</taxon>
        <taxon>Aculeata</taxon>
        <taxon>Formicoidea</taxon>
        <taxon>Formicidae</taxon>
        <taxon>Myrmicinae</taxon>
        <taxon>Acromyrmex</taxon>
    </lineage>
</organism>
<reference evidence="11" key="1">
    <citation type="submission" date="2020-02" db="EMBL/GenBank/DDBJ databases">
        <title>Relaxed selection underlies rapid genomic changes in the transitions from sociality to social parasitism in ants.</title>
        <authorList>
            <person name="Bi X."/>
        </authorList>
    </citation>
    <scope>NUCLEOTIDE SEQUENCE</scope>
    <source>
        <strain evidence="11">BGI-DK2013a</strain>
        <tissue evidence="11">Whole body</tissue>
    </source>
</reference>
<feature type="compositionally biased region" description="Acidic residues" evidence="8">
    <location>
        <begin position="430"/>
        <end position="439"/>
    </location>
</feature>
<evidence type="ECO:0000256" key="5">
    <source>
        <dbReference type="ARBA" id="ARBA00022942"/>
    </source>
</evidence>
<feature type="chain" id="PRO_5032983318" evidence="9">
    <location>
        <begin position="21"/>
        <end position="439"/>
    </location>
</feature>
<dbReference type="PROSITE" id="PS51475">
    <property type="entry name" value="PROTEASOME_ALPHA_2"/>
    <property type="match status" value="1"/>
</dbReference>
<proteinExistence type="inferred from homology"/>
<accession>A0A836JDR5</accession>
<evidence type="ECO:0000256" key="7">
    <source>
        <dbReference type="PROSITE-ProRule" id="PRU00808"/>
    </source>
</evidence>
<dbReference type="PANTHER" id="PTHR11599">
    <property type="entry name" value="PROTEASOME SUBUNIT ALPHA/BETA"/>
    <property type="match status" value="1"/>
</dbReference>
<feature type="non-terminal residue" evidence="11">
    <location>
        <position position="439"/>
    </location>
</feature>
<evidence type="ECO:0000256" key="8">
    <source>
        <dbReference type="SAM" id="MobiDB-lite"/>
    </source>
</evidence>
<evidence type="ECO:0000256" key="6">
    <source>
        <dbReference type="ARBA" id="ARBA00023242"/>
    </source>
</evidence>
<dbReference type="FunFam" id="3.60.20.10:FF:000007">
    <property type="entry name" value="Proteasome subunit alpha type"/>
    <property type="match status" value="1"/>
</dbReference>
<dbReference type="Pfam" id="PF10584">
    <property type="entry name" value="Proteasome_A_N"/>
    <property type="match status" value="1"/>
</dbReference>
<dbReference type="GO" id="GO:0019773">
    <property type="term" value="C:proteasome core complex, alpha-subunit complex"/>
    <property type="evidence" value="ECO:0007669"/>
    <property type="project" value="UniProtKB-UniRule"/>
</dbReference>
<keyword evidence="4" id="KW-0963">Cytoplasm</keyword>
<gene>
    <name evidence="11" type="primary">Psma3</name>
    <name evidence="11" type="ORF">G6Z75_0013499</name>
</gene>
<evidence type="ECO:0000256" key="4">
    <source>
        <dbReference type="ARBA" id="ARBA00022490"/>
    </source>
</evidence>
<dbReference type="GO" id="GO:0005634">
    <property type="term" value="C:nucleus"/>
    <property type="evidence" value="ECO:0007669"/>
    <property type="project" value="UniProtKB-SubCell"/>
</dbReference>
<name>A0A836JDR5_9HYME</name>
<protein>
    <submittedName>
        <fullName evidence="11">PSA3 protein</fullName>
    </submittedName>
</protein>
<feature type="region of interest" description="Disordered" evidence="8">
    <location>
        <begin position="418"/>
        <end position="439"/>
    </location>
</feature>
<dbReference type="Pfam" id="PF00227">
    <property type="entry name" value="Proteasome"/>
    <property type="match status" value="1"/>
</dbReference>
<feature type="signal peptide" evidence="9">
    <location>
        <begin position="1"/>
        <end position="20"/>
    </location>
</feature>
<dbReference type="PROSITE" id="PS00388">
    <property type="entry name" value="PROTEASOME_ALPHA_1"/>
    <property type="match status" value="1"/>
</dbReference>
<keyword evidence="6" id="KW-0539">Nucleus</keyword>
<dbReference type="InterPro" id="IPR023332">
    <property type="entry name" value="Proteasome_alpha-type"/>
</dbReference>
<dbReference type="GO" id="GO:0006511">
    <property type="term" value="P:ubiquitin-dependent protein catabolic process"/>
    <property type="evidence" value="ECO:0007669"/>
    <property type="project" value="InterPro"/>
</dbReference>
<comment type="function">
    <text evidence="1">The proteasome is a multicatalytic proteinase complex which is characterized by its ability to cleave peptides with Arg, Phe, Tyr, Leu, and Glu adjacent to the leaving group at neutral or slightly basic pH. The proteasome has an ATP-dependent proteolytic activity.</text>
</comment>
<keyword evidence="9" id="KW-0732">Signal</keyword>
<dbReference type="InterPro" id="IPR029055">
    <property type="entry name" value="Ntn_hydrolases_N"/>
</dbReference>
<dbReference type="Proteomes" id="UP000667349">
    <property type="component" value="Unassembled WGS sequence"/>
</dbReference>
<dbReference type="Gene3D" id="3.60.20.10">
    <property type="entry name" value="Glutamine Phosphoribosylpyrophosphate, subunit 1, domain 1"/>
    <property type="match status" value="1"/>
</dbReference>
<evidence type="ECO:0000256" key="1">
    <source>
        <dbReference type="ARBA" id="ARBA00002000"/>
    </source>
</evidence>
<evidence type="ECO:0000256" key="9">
    <source>
        <dbReference type="SAM" id="SignalP"/>
    </source>
</evidence>
<feature type="domain" description="Proteasome alpha-type subunits" evidence="10">
    <location>
        <begin position="193"/>
        <end position="215"/>
    </location>
</feature>
<keyword evidence="12" id="KW-1185">Reference proteome</keyword>
<dbReference type="CDD" id="cd03751">
    <property type="entry name" value="proteasome_alpha_type_3"/>
    <property type="match status" value="1"/>
</dbReference>
<keyword evidence="5 7" id="KW-0647">Proteasome</keyword>
<dbReference type="SMART" id="SM00948">
    <property type="entry name" value="Proteasome_A_N"/>
    <property type="match status" value="1"/>
</dbReference>
<evidence type="ECO:0000259" key="10">
    <source>
        <dbReference type="PROSITE" id="PS00388"/>
    </source>
</evidence>
<dbReference type="GO" id="GO:0005737">
    <property type="term" value="C:cytoplasm"/>
    <property type="evidence" value="ECO:0007669"/>
    <property type="project" value="UniProtKB-SubCell"/>
</dbReference>
<evidence type="ECO:0000313" key="12">
    <source>
        <dbReference type="Proteomes" id="UP000667349"/>
    </source>
</evidence>
<evidence type="ECO:0000256" key="2">
    <source>
        <dbReference type="ARBA" id="ARBA00004123"/>
    </source>
</evidence>
<feature type="non-terminal residue" evidence="11">
    <location>
        <position position="1"/>
    </location>
</feature>
<comment type="similarity">
    <text evidence="7">Belongs to the peptidase T1A family.</text>
</comment>
<dbReference type="InterPro" id="IPR050115">
    <property type="entry name" value="Proteasome_alpha"/>
</dbReference>
<sequence length="439" mass="48674">MIINARVFVLIALVTYGVCAHTVDIREPYKKTNDKKYTGSMLAEIAKELVQRSTTSSQVLTLNLSNLLLLLVLKAVVFGAGYIGHGYKGRELEDEYIVSEGELALALGYLIGDTCLYRAACEEPHIAREYLGATEMLLQTMKLMPQAPFLCKNKLQCSAVSVMLLTFEKLRLAILQKEIVDRLDGESHLPLHYDLSASQFSPDGRVFQVEYAHKAVENGGTVIGLRGKDGVVFAIEKIVTSKLYEPGANKRIFNIDEHVGMAVSGIISDARQIAETARSEAASYRSQYGVGIPLKYLNERVSMYMHAYTLYSAVRPYGCSVLLSAYETDGPILYMIDPSGVSYGYYGCAVGKAKQSAKTEIEKLKLSEMTCKDLVKEAARIIYLVHDELKDKQFELEMSWVGAHTKGIHQRVPADLKAEAETKARQAMAEDSDSDTEDM</sequence>
<dbReference type="AlphaFoldDB" id="A0A836JDR5"/>
<dbReference type="EMBL" id="JAANHZ010000552">
    <property type="protein sequence ID" value="KAG5309827.1"/>
    <property type="molecule type" value="Genomic_DNA"/>
</dbReference>
<comment type="caution">
    <text evidence="11">The sequence shown here is derived from an EMBL/GenBank/DDBJ whole genome shotgun (WGS) entry which is preliminary data.</text>
</comment>
<dbReference type="InterPro" id="IPR001353">
    <property type="entry name" value="Proteasome_sua/b"/>
</dbReference>
<evidence type="ECO:0000256" key="3">
    <source>
        <dbReference type="ARBA" id="ARBA00004496"/>
    </source>
</evidence>
<dbReference type="SUPFAM" id="SSF56235">
    <property type="entry name" value="N-terminal nucleophile aminohydrolases (Ntn hydrolases)"/>
    <property type="match status" value="1"/>
</dbReference>
<evidence type="ECO:0000313" key="11">
    <source>
        <dbReference type="EMBL" id="KAG5309827.1"/>
    </source>
</evidence>
<dbReference type="InterPro" id="IPR000426">
    <property type="entry name" value="Proteasome_asu_N"/>
</dbReference>
<comment type="subcellular location">
    <subcellularLocation>
        <location evidence="3">Cytoplasm</location>
    </subcellularLocation>
    <subcellularLocation>
        <location evidence="2">Nucleus</location>
    </subcellularLocation>
</comment>